<name>A0A4R3JTP9_9FIRM</name>
<feature type="transmembrane region" description="Helical" evidence="1">
    <location>
        <begin position="177"/>
        <end position="197"/>
    </location>
</feature>
<protein>
    <recommendedName>
        <fullName evidence="7">LPXTG-motif cell wall-anchored protein</fullName>
    </recommendedName>
</protein>
<feature type="chain" id="PRO_5020594401" description="LPXTG-motif cell wall-anchored protein" evidence="2">
    <location>
        <begin position="27"/>
        <end position="209"/>
    </location>
</feature>
<dbReference type="EMBL" id="SLZV01000003">
    <property type="protein sequence ID" value="TCS69670.1"/>
    <property type="molecule type" value="Genomic_DNA"/>
</dbReference>
<reference evidence="4 5" key="2">
    <citation type="submission" date="2019-03" db="EMBL/GenBank/DDBJ databases">
        <title>Genomic Encyclopedia of Type Strains, Phase IV (KMG-IV): sequencing the most valuable type-strain genomes for metagenomic binning, comparative biology and taxonomic classification.</title>
        <authorList>
            <person name="Goeker M."/>
        </authorList>
    </citation>
    <scope>NUCLEOTIDE SEQUENCE [LARGE SCALE GENOMIC DNA]</scope>
    <source>
        <strain evidence="4 5">DSM 103426</strain>
    </source>
</reference>
<evidence type="ECO:0000313" key="4">
    <source>
        <dbReference type="EMBL" id="TCS69670.1"/>
    </source>
</evidence>
<evidence type="ECO:0000256" key="2">
    <source>
        <dbReference type="SAM" id="SignalP"/>
    </source>
</evidence>
<evidence type="ECO:0000256" key="1">
    <source>
        <dbReference type="SAM" id="Phobius"/>
    </source>
</evidence>
<keyword evidence="1" id="KW-0472">Membrane</keyword>
<evidence type="ECO:0008006" key="7">
    <source>
        <dbReference type="Google" id="ProtNLM"/>
    </source>
</evidence>
<evidence type="ECO:0000313" key="5">
    <source>
        <dbReference type="Proteomes" id="UP000294613"/>
    </source>
</evidence>
<dbReference type="AlphaFoldDB" id="A0A4R3JTP9"/>
<dbReference type="RefSeq" id="WP_009261682.1">
    <property type="nucleotide sequence ID" value="NZ_BHEO01000008.1"/>
</dbReference>
<keyword evidence="1" id="KW-1133">Transmembrane helix</keyword>
<dbReference type="EMBL" id="BHEO01000008">
    <property type="protein sequence ID" value="GBU05914.1"/>
    <property type="molecule type" value="Genomic_DNA"/>
</dbReference>
<keyword evidence="6" id="KW-1185">Reference proteome</keyword>
<reference evidence="3 6" key="1">
    <citation type="journal article" date="2018" name="Int. J. Syst. Evol. Microbiol.">
        <title>Draft Genome Sequence of Faecalimonas umbilicata JCM 30896T, an Acetate-Producing Bacterium Isolated from Human Feces.</title>
        <authorList>
            <person name="Sakamoto M."/>
            <person name="Ikeyama N."/>
            <person name="Yuki M."/>
            <person name="Ohkuma M."/>
        </authorList>
    </citation>
    <scope>NUCLEOTIDE SEQUENCE [LARGE SCALE GENOMIC DNA]</scope>
    <source>
        <strain evidence="3 6">EGH7</strain>
    </source>
</reference>
<sequence length="209" mass="21337">MRNQKKFAAVLAAGVLSASMCMPALAASGVSAEEQKILNKMESSAAGFGVTDVSLYASYYSQAESWLASGEVDLTASQVDAVLKAIDQAAGLLQQAIDANGAASAKDLLNIIGKDGIMQIAQQIVDAIAPGLKEVGIIITADMLAGDNGVINVKLAKDGTTIGSSDKVIKKTGMNAGATYAVAAGFVMALVGCAAVAKKNNYRETAEEC</sequence>
<dbReference type="Proteomes" id="UP000294613">
    <property type="component" value="Unassembled WGS sequence"/>
</dbReference>
<accession>A0A4R3JTP9</accession>
<feature type="signal peptide" evidence="2">
    <location>
        <begin position="1"/>
        <end position="26"/>
    </location>
</feature>
<evidence type="ECO:0000313" key="6">
    <source>
        <dbReference type="Proteomes" id="UP000702954"/>
    </source>
</evidence>
<gene>
    <name evidence="4" type="ORF">EDD74_103120</name>
    <name evidence="3" type="ORF">FAEUMB_24550</name>
</gene>
<dbReference type="Proteomes" id="UP000702954">
    <property type="component" value="Unassembled WGS sequence"/>
</dbReference>
<organism evidence="4 5">
    <name type="scientific">Faecalimonas umbilicata</name>
    <dbReference type="NCBI Taxonomy" id="1912855"/>
    <lineage>
        <taxon>Bacteria</taxon>
        <taxon>Bacillati</taxon>
        <taxon>Bacillota</taxon>
        <taxon>Clostridia</taxon>
        <taxon>Lachnospirales</taxon>
        <taxon>Lachnospiraceae</taxon>
        <taxon>Faecalimonas</taxon>
    </lineage>
</organism>
<keyword evidence="2" id="KW-0732">Signal</keyword>
<comment type="caution">
    <text evidence="4">The sequence shown here is derived from an EMBL/GenBank/DDBJ whole genome shotgun (WGS) entry which is preliminary data.</text>
</comment>
<keyword evidence="1" id="KW-0812">Transmembrane</keyword>
<evidence type="ECO:0000313" key="3">
    <source>
        <dbReference type="EMBL" id="GBU05914.1"/>
    </source>
</evidence>
<proteinExistence type="predicted"/>